<name>A0A1C5INH1_9ACTN</name>
<dbReference type="Gene3D" id="2.60.120.10">
    <property type="entry name" value="Jelly Rolls"/>
    <property type="match status" value="1"/>
</dbReference>
<dbReference type="PROSITE" id="PS50943">
    <property type="entry name" value="HTH_CROC1"/>
    <property type="match status" value="1"/>
</dbReference>
<keyword evidence="1" id="KW-0238">DNA-binding</keyword>
<evidence type="ECO:0000259" key="3">
    <source>
        <dbReference type="PROSITE" id="PS50943"/>
    </source>
</evidence>
<dbReference type="InterPro" id="IPR014710">
    <property type="entry name" value="RmlC-like_jellyroll"/>
</dbReference>
<organism evidence="4 5">
    <name type="scientific">Micromonospora inositola</name>
    <dbReference type="NCBI Taxonomy" id="47865"/>
    <lineage>
        <taxon>Bacteria</taxon>
        <taxon>Bacillati</taxon>
        <taxon>Actinomycetota</taxon>
        <taxon>Actinomycetes</taxon>
        <taxon>Micromonosporales</taxon>
        <taxon>Micromonosporaceae</taxon>
        <taxon>Micromonospora</taxon>
    </lineage>
</organism>
<feature type="compositionally biased region" description="Basic and acidic residues" evidence="2">
    <location>
        <begin position="217"/>
        <end position="232"/>
    </location>
</feature>
<dbReference type="Gene3D" id="1.10.260.40">
    <property type="entry name" value="lambda repressor-like DNA-binding domains"/>
    <property type="match status" value="1"/>
</dbReference>
<dbReference type="InterPro" id="IPR050807">
    <property type="entry name" value="TransReg_Diox_bact_type"/>
</dbReference>
<reference evidence="5" key="1">
    <citation type="submission" date="2016-06" db="EMBL/GenBank/DDBJ databases">
        <authorList>
            <person name="Varghese N."/>
            <person name="Submissions Spin"/>
        </authorList>
    </citation>
    <scope>NUCLEOTIDE SEQUENCE [LARGE SCALE GENOMIC DNA]</scope>
    <source>
        <strain evidence="5">DSM 43819</strain>
    </source>
</reference>
<dbReference type="PANTHER" id="PTHR46797">
    <property type="entry name" value="HTH-TYPE TRANSCRIPTIONAL REGULATOR"/>
    <property type="match status" value="1"/>
</dbReference>
<dbReference type="SUPFAM" id="SSF51182">
    <property type="entry name" value="RmlC-like cupins"/>
    <property type="match status" value="1"/>
</dbReference>
<dbReference type="PANTHER" id="PTHR46797:SF1">
    <property type="entry name" value="METHYLPHOSPHONATE SYNTHASE"/>
    <property type="match status" value="1"/>
</dbReference>
<dbReference type="SMART" id="SM00530">
    <property type="entry name" value="HTH_XRE"/>
    <property type="match status" value="1"/>
</dbReference>
<proteinExistence type="predicted"/>
<dbReference type="GO" id="GO:0003700">
    <property type="term" value="F:DNA-binding transcription factor activity"/>
    <property type="evidence" value="ECO:0007669"/>
    <property type="project" value="TreeGrafter"/>
</dbReference>
<feature type="domain" description="HTH cro/C1-type" evidence="3">
    <location>
        <begin position="20"/>
        <end position="74"/>
    </location>
</feature>
<dbReference type="Pfam" id="PF07883">
    <property type="entry name" value="Cupin_2"/>
    <property type="match status" value="1"/>
</dbReference>
<accession>A0A1C5INH1</accession>
<dbReference type="CDD" id="cd02209">
    <property type="entry name" value="cupin_XRE_C"/>
    <property type="match status" value="1"/>
</dbReference>
<protein>
    <submittedName>
        <fullName evidence="4">Transcriptional regulator, XRE family with cupin sensor</fullName>
    </submittedName>
</protein>
<dbReference type="OrthoDB" id="9805356at2"/>
<evidence type="ECO:0000313" key="5">
    <source>
        <dbReference type="Proteomes" id="UP000198221"/>
    </source>
</evidence>
<dbReference type="AlphaFoldDB" id="A0A1C5INH1"/>
<dbReference type="SUPFAM" id="SSF47413">
    <property type="entry name" value="lambda repressor-like DNA-binding domains"/>
    <property type="match status" value="1"/>
</dbReference>
<evidence type="ECO:0000313" key="4">
    <source>
        <dbReference type="EMBL" id="SCG59842.1"/>
    </source>
</evidence>
<gene>
    <name evidence="4" type="ORF">GA0070613_3160</name>
</gene>
<evidence type="ECO:0000256" key="1">
    <source>
        <dbReference type="ARBA" id="ARBA00023125"/>
    </source>
</evidence>
<dbReference type="InterPro" id="IPR001387">
    <property type="entry name" value="Cro/C1-type_HTH"/>
</dbReference>
<dbReference type="GO" id="GO:0005829">
    <property type="term" value="C:cytosol"/>
    <property type="evidence" value="ECO:0007669"/>
    <property type="project" value="TreeGrafter"/>
</dbReference>
<dbReference type="GO" id="GO:0003677">
    <property type="term" value="F:DNA binding"/>
    <property type="evidence" value="ECO:0007669"/>
    <property type="project" value="UniProtKB-KW"/>
</dbReference>
<dbReference type="InterPro" id="IPR013096">
    <property type="entry name" value="Cupin_2"/>
</dbReference>
<dbReference type="Proteomes" id="UP000198221">
    <property type="component" value="Chromosome I"/>
</dbReference>
<dbReference type="CDD" id="cd00093">
    <property type="entry name" value="HTH_XRE"/>
    <property type="match status" value="1"/>
</dbReference>
<feature type="region of interest" description="Disordered" evidence="2">
    <location>
        <begin position="194"/>
        <end position="232"/>
    </location>
</feature>
<dbReference type="RefSeq" id="WP_089012966.1">
    <property type="nucleotide sequence ID" value="NZ_LT607754.1"/>
</dbReference>
<evidence type="ECO:0000256" key="2">
    <source>
        <dbReference type="SAM" id="MobiDB-lite"/>
    </source>
</evidence>
<dbReference type="InterPro" id="IPR010982">
    <property type="entry name" value="Lambda_DNA-bd_dom_sf"/>
</dbReference>
<sequence>MTDASAGRVSAVTSAVARQVRELRAARGWSFEELAGRSGVSKGMLVQIEGARTNPSIGTLCRVADAFGVNIAHLLEPVEERTVRITAAGEAPVLWRGEHGGGAQLLSGLGEPDLVELWDWRLQPGETHHSPDHPRGTREVLHVLTGTATVVVDGVAHVVRGGETIEFHADREHGYRNAGDEPVRLVMVVVTPSGEWDRRTRSRRPRQGMAPDAVGGEVRRTSPRGPDEPGDR</sequence>
<dbReference type="EMBL" id="LT607754">
    <property type="protein sequence ID" value="SCG59842.1"/>
    <property type="molecule type" value="Genomic_DNA"/>
</dbReference>
<dbReference type="Pfam" id="PF13560">
    <property type="entry name" value="HTH_31"/>
    <property type="match status" value="1"/>
</dbReference>
<keyword evidence="5" id="KW-1185">Reference proteome</keyword>
<dbReference type="InterPro" id="IPR011051">
    <property type="entry name" value="RmlC_Cupin_sf"/>
</dbReference>